<dbReference type="Gene3D" id="1.25.40.10">
    <property type="entry name" value="Tetratricopeptide repeat domain"/>
    <property type="match status" value="4"/>
</dbReference>
<dbReference type="SMART" id="SM00028">
    <property type="entry name" value="TPR"/>
    <property type="match status" value="10"/>
</dbReference>
<reference evidence="7 8" key="1">
    <citation type="submission" date="2018-06" db="EMBL/GenBank/DDBJ databases">
        <title>Comparative genomics reveals the genomic features of Rhizophagus irregularis, R. cerebriforme, R. diaphanum and Gigaspora rosea, and their symbiotic lifestyle signature.</title>
        <authorList>
            <person name="Morin E."/>
            <person name="San Clemente H."/>
            <person name="Chen E.C.H."/>
            <person name="De La Providencia I."/>
            <person name="Hainaut M."/>
            <person name="Kuo A."/>
            <person name="Kohler A."/>
            <person name="Murat C."/>
            <person name="Tang N."/>
            <person name="Roy S."/>
            <person name="Loubradou J."/>
            <person name="Henrissat B."/>
            <person name="Grigoriev I.V."/>
            <person name="Corradi N."/>
            <person name="Roux C."/>
            <person name="Martin F.M."/>
        </authorList>
    </citation>
    <scope>NUCLEOTIDE SEQUENCE [LARGE SCALE GENOMIC DNA]</scope>
    <source>
        <strain evidence="7 8">DAOM 194757</strain>
    </source>
</reference>
<feature type="repeat" description="TPR" evidence="3">
    <location>
        <begin position="406"/>
        <end position="439"/>
    </location>
</feature>
<dbReference type="PROSITE" id="PS50293">
    <property type="entry name" value="TPR_REGION"/>
    <property type="match status" value="3"/>
</dbReference>
<dbReference type="InterPro" id="IPR013105">
    <property type="entry name" value="TPR_2"/>
</dbReference>
<keyword evidence="5" id="KW-0175">Coiled coil</keyword>
<dbReference type="Pfam" id="PF13181">
    <property type="entry name" value="TPR_8"/>
    <property type="match status" value="5"/>
</dbReference>
<dbReference type="GO" id="GO:0046813">
    <property type="term" value="P:receptor-mediated virion attachment to host cell"/>
    <property type="evidence" value="ECO:0007669"/>
    <property type="project" value="TreeGrafter"/>
</dbReference>
<keyword evidence="8" id="KW-1185">Reference proteome</keyword>
<comment type="caution">
    <text evidence="7">The sequence shown here is derived from an EMBL/GenBank/DDBJ whole genome shotgun (WGS) entry which is preliminary data.</text>
</comment>
<evidence type="ECO:0000256" key="1">
    <source>
        <dbReference type="ARBA" id="ARBA00022737"/>
    </source>
</evidence>
<dbReference type="Pfam" id="PF13424">
    <property type="entry name" value="TPR_12"/>
    <property type="match status" value="1"/>
</dbReference>
<dbReference type="OrthoDB" id="1926212at2759"/>
<keyword evidence="1" id="KW-0677">Repeat</keyword>
<dbReference type="Pfam" id="PF07714">
    <property type="entry name" value="PK_Tyr_Ser-Thr"/>
    <property type="match status" value="1"/>
</dbReference>
<feature type="repeat" description="TPR" evidence="3">
    <location>
        <begin position="508"/>
        <end position="541"/>
    </location>
</feature>
<dbReference type="Pfam" id="PF07719">
    <property type="entry name" value="TPR_2"/>
    <property type="match status" value="1"/>
</dbReference>
<keyword evidence="4" id="KW-0547">Nucleotide-binding</keyword>
<evidence type="ECO:0000256" key="2">
    <source>
        <dbReference type="ARBA" id="ARBA00022803"/>
    </source>
</evidence>
<dbReference type="InterPro" id="IPR011009">
    <property type="entry name" value="Kinase-like_dom_sf"/>
</dbReference>
<dbReference type="InterPro" id="IPR017441">
    <property type="entry name" value="Protein_kinase_ATP_BS"/>
</dbReference>
<dbReference type="PRINTS" id="PR00109">
    <property type="entry name" value="TYRKINASE"/>
</dbReference>
<name>A0A397VCM7_9GLOM</name>
<organism evidence="7 8">
    <name type="scientific">Gigaspora rosea</name>
    <dbReference type="NCBI Taxonomy" id="44941"/>
    <lineage>
        <taxon>Eukaryota</taxon>
        <taxon>Fungi</taxon>
        <taxon>Fungi incertae sedis</taxon>
        <taxon>Mucoromycota</taxon>
        <taxon>Glomeromycotina</taxon>
        <taxon>Glomeromycetes</taxon>
        <taxon>Diversisporales</taxon>
        <taxon>Gigasporaceae</taxon>
        <taxon>Gigaspora</taxon>
    </lineage>
</organism>
<feature type="repeat" description="TPR" evidence="3">
    <location>
        <begin position="576"/>
        <end position="609"/>
    </location>
</feature>
<keyword evidence="2 3" id="KW-0802">TPR repeat</keyword>
<dbReference type="InterPro" id="IPR001245">
    <property type="entry name" value="Ser-Thr/Tyr_kinase_cat_dom"/>
</dbReference>
<keyword evidence="4" id="KW-0067">ATP-binding</keyword>
<dbReference type="PANTHER" id="PTHR44858">
    <property type="entry name" value="TETRATRICOPEPTIDE REPEAT PROTEIN 6"/>
    <property type="match status" value="1"/>
</dbReference>
<feature type="repeat" description="TPR" evidence="3">
    <location>
        <begin position="440"/>
        <end position="473"/>
    </location>
</feature>
<dbReference type="InterPro" id="IPR011990">
    <property type="entry name" value="TPR-like_helical_dom_sf"/>
</dbReference>
<dbReference type="STRING" id="44941.A0A397VCM7"/>
<evidence type="ECO:0000256" key="3">
    <source>
        <dbReference type="PROSITE-ProRule" id="PRU00339"/>
    </source>
</evidence>
<dbReference type="PROSITE" id="PS50011">
    <property type="entry name" value="PROTEIN_KINASE_DOM"/>
    <property type="match status" value="1"/>
</dbReference>
<feature type="repeat" description="TPR" evidence="3">
    <location>
        <begin position="678"/>
        <end position="711"/>
    </location>
</feature>
<dbReference type="SUPFAM" id="SSF48452">
    <property type="entry name" value="TPR-like"/>
    <property type="match status" value="2"/>
</dbReference>
<evidence type="ECO:0000259" key="6">
    <source>
        <dbReference type="PROSITE" id="PS50011"/>
    </source>
</evidence>
<dbReference type="PROSITE" id="PS00107">
    <property type="entry name" value="PROTEIN_KINASE_ATP"/>
    <property type="match status" value="1"/>
</dbReference>
<dbReference type="InterPro" id="IPR019734">
    <property type="entry name" value="TPR_rpt"/>
</dbReference>
<gene>
    <name evidence="7" type="ORF">C2G38_2246191</name>
</gene>
<proteinExistence type="predicted"/>
<evidence type="ECO:0000313" key="7">
    <source>
        <dbReference type="EMBL" id="RIB17763.1"/>
    </source>
</evidence>
<feature type="repeat" description="TPR" evidence="3">
    <location>
        <begin position="372"/>
        <end position="405"/>
    </location>
</feature>
<dbReference type="InterPro" id="IPR000719">
    <property type="entry name" value="Prot_kinase_dom"/>
</dbReference>
<dbReference type="PROSITE" id="PS50005">
    <property type="entry name" value="TPR"/>
    <property type="match status" value="10"/>
</dbReference>
<evidence type="ECO:0000256" key="4">
    <source>
        <dbReference type="PROSITE-ProRule" id="PRU10141"/>
    </source>
</evidence>
<dbReference type="EMBL" id="QKWP01000584">
    <property type="protein sequence ID" value="RIB17763.1"/>
    <property type="molecule type" value="Genomic_DNA"/>
</dbReference>
<evidence type="ECO:0000256" key="5">
    <source>
        <dbReference type="SAM" id="Coils"/>
    </source>
</evidence>
<protein>
    <submittedName>
        <fullName evidence="7">Kinase-like domain-containing protein</fullName>
    </submittedName>
</protein>
<dbReference type="Proteomes" id="UP000266673">
    <property type="component" value="Unassembled WGS sequence"/>
</dbReference>
<evidence type="ECO:0000313" key="8">
    <source>
        <dbReference type="Proteomes" id="UP000266673"/>
    </source>
</evidence>
<sequence>MNSSDDPIQKCLIEGNVKFYEYTRFTDVELIGEGGYGKVYRATFKDNEITVALKSFKSKNISIKEIINELKLHCRVDMHSNIIRLHGATKNDDKQNLNFMPYMFVLEYADSGTLRSYLRNNRYLFWNDKINFAIQIASAVKCLHVEGIIHRDLHSNNILVHQKSIRLTDFGLSKRLDEATNSSQKFCGITAYLDPQSFEGSRNGKKKFKFNKKSDIYSIGILMWEISSGYPPFKDDVEPHQLVSLMLEIKNGLRENHIEGTPTAYIKIYTDCWQHDPDSRPDIQQVFLSLKELSANNDHEINKIDQDFSTLKIQDQTHLVNHNDSNLFISDSTEKILMQDPSSFLLNYDKIGDYEKRLLDLNKLLVTFSNNATILISRGEIYRMMNRYEDSLADFNKSLEIEPNNAYALKNRGVTYYYLNKYEESLADLNRSLEIEPRNAFALKNRGNTYRMMDRNEESLADLNKSLKIDPNDVFALSRRGSTYCETKKFEESLADLNKSLEIDPNNAWALNQRGVTYRIMKKYEESLADLNKSLKIDPNNEWALSERSAIYRKMKKYEESLADLNKLLEIEPNDTWTLSQRGVTYRKMNKYEKSLADLNKSLEIEQNDAYDLRNRGVTYRMMNKYEDSLADLNKSLEIEPNDARTLRNRGVTYHMIKKYEEALADLNKSLRIEPNNAWALSQRGVTYRTMNKYEESLADLIKSLKIKPNNKFTLNQLEETCRMMKI</sequence>
<feature type="repeat" description="TPR" evidence="3">
    <location>
        <begin position="644"/>
        <end position="677"/>
    </location>
</feature>
<keyword evidence="7" id="KW-0808">Transferase</keyword>
<feature type="coiled-coil region" evidence="5">
    <location>
        <begin position="589"/>
        <end position="616"/>
    </location>
</feature>
<keyword evidence="7" id="KW-0418">Kinase</keyword>
<dbReference type="AlphaFoldDB" id="A0A397VCM7"/>
<feature type="domain" description="Protein kinase" evidence="6">
    <location>
        <begin position="25"/>
        <end position="302"/>
    </location>
</feature>
<feature type="repeat" description="TPR" evidence="3">
    <location>
        <begin position="474"/>
        <end position="507"/>
    </location>
</feature>
<dbReference type="GO" id="GO:0005524">
    <property type="term" value="F:ATP binding"/>
    <property type="evidence" value="ECO:0007669"/>
    <property type="project" value="UniProtKB-UniRule"/>
</dbReference>
<dbReference type="PANTHER" id="PTHR44858:SF1">
    <property type="entry name" value="UDP-N-ACETYLGLUCOSAMINE--PEPTIDE N-ACETYLGLUCOSAMINYLTRANSFERASE SPINDLY-RELATED"/>
    <property type="match status" value="1"/>
</dbReference>
<feature type="binding site" evidence="4">
    <location>
        <position position="54"/>
    </location>
    <ligand>
        <name>ATP</name>
        <dbReference type="ChEBI" id="CHEBI:30616"/>
    </ligand>
</feature>
<dbReference type="Gene3D" id="1.10.510.10">
    <property type="entry name" value="Transferase(Phosphotransferase) domain 1"/>
    <property type="match status" value="1"/>
</dbReference>
<feature type="repeat" description="TPR" evidence="3">
    <location>
        <begin position="542"/>
        <end position="575"/>
    </location>
</feature>
<dbReference type="Pfam" id="PF00515">
    <property type="entry name" value="TPR_1"/>
    <property type="match status" value="2"/>
</dbReference>
<dbReference type="GO" id="GO:0004672">
    <property type="term" value="F:protein kinase activity"/>
    <property type="evidence" value="ECO:0007669"/>
    <property type="project" value="InterPro"/>
</dbReference>
<dbReference type="SUPFAM" id="SSF56112">
    <property type="entry name" value="Protein kinase-like (PK-like)"/>
    <property type="match status" value="1"/>
</dbReference>
<feature type="repeat" description="TPR" evidence="3">
    <location>
        <begin position="610"/>
        <end position="643"/>
    </location>
</feature>
<dbReference type="InterPro" id="IPR050498">
    <property type="entry name" value="Ycf3"/>
</dbReference>
<accession>A0A397VCM7</accession>